<keyword evidence="2" id="KW-1185">Reference proteome</keyword>
<accession>E9S7Q6</accession>
<evidence type="ECO:0000313" key="1">
    <source>
        <dbReference type="EMBL" id="EGC04689.1"/>
    </source>
</evidence>
<comment type="caution">
    <text evidence="1">The sequence shown here is derived from an EMBL/GenBank/DDBJ whole genome shotgun (WGS) entry which is preliminary data.</text>
</comment>
<dbReference type="AlphaFoldDB" id="E9S7Q6"/>
<gene>
    <name evidence="1" type="ORF">CUS_7281</name>
</gene>
<reference evidence="1 2" key="1">
    <citation type="submission" date="2011-02" db="EMBL/GenBank/DDBJ databases">
        <authorList>
            <person name="Nelson K.E."/>
            <person name="Sutton G."/>
            <person name="Torralba M."/>
            <person name="Durkin S."/>
            <person name="Harkins D."/>
            <person name="Montgomery R."/>
            <person name="Ziemer C."/>
            <person name="Klaassens E."/>
            <person name="Ocuiv P."/>
            <person name="Morrison M."/>
        </authorList>
    </citation>
    <scope>NUCLEOTIDE SEQUENCE [LARGE SCALE GENOMIC DNA]</scope>
    <source>
        <strain evidence="1 2">8</strain>
    </source>
</reference>
<dbReference type="STRING" id="246199.CUS_7281"/>
<evidence type="ECO:0000313" key="2">
    <source>
        <dbReference type="Proteomes" id="UP000004259"/>
    </source>
</evidence>
<dbReference type="EMBL" id="ADKM02000018">
    <property type="protein sequence ID" value="EGC04689.1"/>
    <property type="molecule type" value="Genomic_DNA"/>
</dbReference>
<sequence length="38" mass="4294">MNLISAVETLRLLYMAEQQKKEAVSINAEEPPFLGVFL</sequence>
<proteinExistence type="predicted"/>
<organism evidence="1 2">
    <name type="scientific">Ruminococcus albus 8</name>
    <dbReference type="NCBI Taxonomy" id="246199"/>
    <lineage>
        <taxon>Bacteria</taxon>
        <taxon>Bacillati</taxon>
        <taxon>Bacillota</taxon>
        <taxon>Clostridia</taxon>
        <taxon>Eubacteriales</taxon>
        <taxon>Oscillospiraceae</taxon>
        <taxon>Ruminococcus</taxon>
    </lineage>
</organism>
<dbReference type="Proteomes" id="UP000004259">
    <property type="component" value="Unassembled WGS sequence"/>
</dbReference>
<protein>
    <submittedName>
        <fullName evidence="1">Uncharacterized protein</fullName>
    </submittedName>
</protein>
<name>E9S7Q6_RUMAL</name>